<evidence type="ECO:0000313" key="2">
    <source>
        <dbReference type="Proteomes" id="UP001558850"/>
    </source>
</evidence>
<reference evidence="1" key="1">
    <citation type="submission" date="2024-07" db="EMBL/GenBank/DDBJ databases">
        <title>A survey of Mimosa microsymbionts across Brazilian biomes reveals a high diversity of Paraburkholderia nodulating endemic species, but also that Cupriavidus is common as a symbiont of widespread species.</title>
        <authorList>
            <person name="Rouws L."/>
            <person name="Barauna A."/>
            <person name="Beukes C."/>
            <person name="Rouws J.R.C."/>
            <person name="De Faria S.M."/>
            <person name="Gross E."/>
            <person name="Bueno Dos Reis Junior F."/>
            <person name="Simon M.F."/>
            <person name="Maluk M."/>
            <person name="Odee D.W."/>
            <person name="Kenicer G."/>
            <person name="Young J.P.W."/>
            <person name="Reis V.M."/>
            <person name="Zilli J."/>
            <person name="James E.K."/>
        </authorList>
    </citation>
    <scope>NUCLEOTIDE SEQUENCE</scope>
    <source>
        <strain evidence="1">EG181B</strain>
    </source>
</reference>
<dbReference type="Proteomes" id="UP001558850">
    <property type="component" value="Unassembled WGS sequence"/>
</dbReference>
<proteinExistence type="predicted"/>
<accession>A0ACC6U8X6</accession>
<comment type="caution">
    <text evidence="1">The sequence shown here is derived from an EMBL/GenBank/DDBJ whole genome shotgun (WGS) entry which is preliminary data.</text>
</comment>
<keyword evidence="2" id="KW-1185">Reference proteome</keyword>
<dbReference type="EMBL" id="JBFRCH010000027">
    <property type="protein sequence ID" value="MEX3936118.1"/>
    <property type="molecule type" value="Genomic_DNA"/>
</dbReference>
<protein>
    <submittedName>
        <fullName evidence="1">Zn-ribbon domain-containing OB-fold protein</fullName>
    </submittedName>
</protein>
<sequence>MESRRLPLLDIENHAFWTGGSVGELAICRCQQCGHFVHPPSAACPVCASVDVEAETVSGRASVVSFSVNHQAWVAGQAVPFVLAMVELDEQAGLWVMSNIVGCEPSKVFIGQRVRVCFEAHDDVWLPMFIPEDVA</sequence>
<organism evidence="1 2">
    <name type="scientific">Paraburkholderia phymatum</name>
    <dbReference type="NCBI Taxonomy" id="148447"/>
    <lineage>
        <taxon>Bacteria</taxon>
        <taxon>Pseudomonadati</taxon>
        <taxon>Pseudomonadota</taxon>
        <taxon>Betaproteobacteria</taxon>
        <taxon>Burkholderiales</taxon>
        <taxon>Burkholderiaceae</taxon>
        <taxon>Paraburkholderia</taxon>
    </lineage>
</organism>
<evidence type="ECO:0000313" key="1">
    <source>
        <dbReference type="EMBL" id="MEX3936118.1"/>
    </source>
</evidence>
<name>A0ACC6U8X6_9BURK</name>
<gene>
    <name evidence="1" type="ORF">AB4Y32_30750</name>
</gene>